<name>A0A4Z2FVP7_9TELE</name>
<dbReference type="EMBL" id="SRLO01000855">
    <property type="protein sequence ID" value="TNN45296.1"/>
    <property type="molecule type" value="Genomic_DNA"/>
</dbReference>
<keyword evidence="2" id="KW-1185">Reference proteome</keyword>
<gene>
    <name evidence="1" type="ORF">EYF80_044526</name>
</gene>
<accession>A0A4Z2FVP7</accession>
<comment type="caution">
    <text evidence="1">The sequence shown here is derived from an EMBL/GenBank/DDBJ whole genome shotgun (WGS) entry which is preliminary data.</text>
</comment>
<sequence length="169" mass="17914">MRAVQLAEGRTGMLSVLLSCRASPFFTAYICPPSFTVVTGGGATQAGVSGGEPPPPPSWRRMTKCVFLHTTPVELRELSVGLRSWISSSSSGGPAAEDEDAAAGPAAVAAWAWLNSTVPGLACLDAPLERPLVPARSRSKWMLTASCWRRTDTGIRQRRVSSACRTAPE</sequence>
<protein>
    <submittedName>
        <fullName evidence="1">Uncharacterized protein</fullName>
    </submittedName>
</protein>
<evidence type="ECO:0000313" key="1">
    <source>
        <dbReference type="EMBL" id="TNN45296.1"/>
    </source>
</evidence>
<dbReference type="Proteomes" id="UP000314294">
    <property type="component" value="Unassembled WGS sequence"/>
</dbReference>
<evidence type="ECO:0000313" key="2">
    <source>
        <dbReference type="Proteomes" id="UP000314294"/>
    </source>
</evidence>
<dbReference type="AlphaFoldDB" id="A0A4Z2FVP7"/>
<organism evidence="1 2">
    <name type="scientific">Liparis tanakae</name>
    <name type="common">Tanaka's snailfish</name>
    <dbReference type="NCBI Taxonomy" id="230148"/>
    <lineage>
        <taxon>Eukaryota</taxon>
        <taxon>Metazoa</taxon>
        <taxon>Chordata</taxon>
        <taxon>Craniata</taxon>
        <taxon>Vertebrata</taxon>
        <taxon>Euteleostomi</taxon>
        <taxon>Actinopterygii</taxon>
        <taxon>Neopterygii</taxon>
        <taxon>Teleostei</taxon>
        <taxon>Neoteleostei</taxon>
        <taxon>Acanthomorphata</taxon>
        <taxon>Eupercaria</taxon>
        <taxon>Perciformes</taxon>
        <taxon>Cottioidei</taxon>
        <taxon>Cottales</taxon>
        <taxon>Liparidae</taxon>
        <taxon>Liparis</taxon>
    </lineage>
</organism>
<proteinExistence type="predicted"/>
<reference evidence="1 2" key="1">
    <citation type="submission" date="2019-03" db="EMBL/GenBank/DDBJ databases">
        <title>First draft genome of Liparis tanakae, snailfish: a comprehensive survey of snailfish specific genes.</title>
        <authorList>
            <person name="Kim W."/>
            <person name="Song I."/>
            <person name="Jeong J.-H."/>
            <person name="Kim D."/>
            <person name="Kim S."/>
            <person name="Ryu S."/>
            <person name="Song J.Y."/>
            <person name="Lee S.K."/>
        </authorList>
    </citation>
    <scope>NUCLEOTIDE SEQUENCE [LARGE SCALE GENOMIC DNA]</scope>
    <source>
        <tissue evidence="1">Muscle</tissue>
    </source>
</reference>